<evidence type="ECO:0000256" key="2">
    <source>
        <dbReference type="ARBA" id="ARBA00022630"/>
    </source>
</evidence>
<keyword evidence="4" id="KW-0560">Oxidoreductase</keyword>
<dbReference type="PANTHER" id="PTHR46496">
    <property type="match status" value="1"/>
</dbReference>
<comment type="cofactor">
    <cofactor evidence="1">
        <name>FAD</name>
        <dbReference type="ChEBI" id="CHEBI:57692"/>
    </cofactor>
</comment>
<keyword evidence="6" id="KW-1185">Reference proteome</keyword>
<evidence type="ECO:0000313" key="5">
    <source>
        <dbReference type="EMBL" id="KAK7845915.1"/>
    </source>
</evidence>
<reference evidence="5 6" key="1">
    <citation type="journal article" date="2018" name="Sci. Data">
        <title>The draft genome sequence of cork oak.</title>
        <authorList>
            <person name="Ramos A.M."/>
            <person name="Usie A."/>
            <person name="Barbosa P."/>
            <person name="Barros P.M."/>
            <person name="Capote T."/>
            <person name="Chaves I."/>
            <person name="Simoes F."/>
            <person name="Abreu I."/>
            <person name="Carrasquinho I."/>
            <person name="Faro C."/>
            <person name="Guimaraes J.B."/>
            <person name="Mendonca D."/>
            <person name="Nobrega F."/>
            <person name="Rodrigues L."/>
            <person name="Saibo N.J.M."/>
            <person name="Varela M.C."/>
            <person name="Egas C."/>
            <person name="Matos J."/>
            <person name="Miguel C.M."/>
            <person name="Oliveira M.M."/>
            <person name="Ricardo C.P."/>
            <person name="Goncalves S."/>
        </authorList>
    </citation>
    <scope>NUCLEOTIDE SEQUENCE [LARGE SCALE GENOMIC DNA]</scope>
    <source>
        <strain evidence="6">cv. HL8</strain>
    </source>
</reference>
<protein>
    <submittedName>
        <fullName evidence="5">Zeaxanthin epoxidase</fullName>
    </submittedName>
</protein>
<evidence type="ECO:0000256" key="3">
    <source>
        <dbReference type="ARBA" id="ARBA00022827"/>
    </source>
</evidence>
<keyword evidence="2" id="KW-0285">Flavoprotein</keyword>
<dbReference type="GO" id="GO:0016491">
    <property type="term" value="F:oxidoreductase activity"/>
    <property type="evidence" value="ECO:0007669"/>
    <property type="project" value="UniProtKB-KW"/>
</dbReference>
<dbReference type="AlphaFoldDB" id="A0AAW0L2I6"/>
<evidence type="ECO:0000256" key="1">
    <source>
        <dbReference type="ARBA" id="ARBA00001974"/>
    </source>
</evidence>
<dbReference type="PANTHER" id="PTHR46496:SF1">
    <property type="entry name" value="ZEAXANTHIN EPOXIDASE, CHLOROPLASTIC"/>
    <property type="match status" value="1"/>
</dbReference>
<accession>A0AAW0L2I6</accession>
<proteinExistence type="predicted"/>
<evidence type="ECO:0000256" key="4">
    <source>
        <dbReference type="ARBA" id="ARBA00023002"/>
    </source>
</evidence>
<evidence type="ECO:0000313" key="6">
    <source>
        <dbReference type="Proteomes" id="UP000237347"/>
    </source>
</evidence>
<dbReference type="Proteomes" id="UP000237347">
    <property type="component" value="Unassembled WGS sequence"/>
</dbReference>
<dbReference type="Pfam" id="PF13450">
    <property type="entry name" value="NAD_binding_8"/>
    <property type="match status" value="1"/>
</dbReference>
<sequence>MASTVLCNSINLNSTLVFSRTHFPLVVSKGFPVEFPPYVHFNHHFKTRTSKHQRKLVQVKAQVAEAPTVSPPTVSDVEPRKKLRLLVAGGGIGGLVFALAAKKKGFEVVVFEKDLSAIRGEGQYRGPIQIQSNALAALEAIDMDVAEEVMNTGCITGDRINGLVDGISGTWYVKFDTFTPAAERGLPVTRVISRMALQQILARAVGEDVIINGSNVTKFEDNGDKVLNIV</sequence>
<dbReference type="InterPro" id="IPR036188">
    <property type="entry name" value="FAD/NAD-bd_sf"/>
</dbReference>
<comment type="caution">
    <text evidence="5">The sequence shown here is derived from an EMBL/GenBank/DDBJ whole genome shotgun (WGS) entry which is preliminary data.</text>
</comment>
<gene>
    <name evidence="5" type="primary">ABA2_1</name>
    <name evidence="5" type="ORF">CFP56_008772</name>
</gene>
<keyword evidence="3" id="KW-0274">FAD</keyword>
<dbReference type="Gene3D" id="3.50.50.60">
    <property type="entry name" value="FAD/NAD(P)-binding domain"/>
    <property type="match status" value="1"/>
</dbReference>
<dbReference type="EMBL" id="PKMF04000163">
    <property type="protein sequence ID" value="KAK7845915.1"/>
    <property type="molecule type" value="Genomic_DNA"/>
</dbReference>
<dbReference type="SUPFAM" id="SSF51905">
    <property type="entry name" value="FAD/NAD(P)-binding domain"/>
    <property type="match status" value="1"/>
</dbReference>
<name>A0AAW0L2I6_QUESU</name>
<organism evidence="5 6">
    <name type="scientific">Quercus suber</name>
    <name type="common">Cork oak</name>
    <dbReference type="NCBI Taxonomy" id="58331"/>
    <lineage>
        <taxon>Eukaryota</taxon>
        <taxon>Viridiplantae</taxon>
        <taxon>Streptophyta</taxon>
        <taxon>Embryophyta</taxon>
        <taxon>Tracheophyta</taxon>
        <taxon>Spermatophyta</taxon>
        <taxon>Magnoliopsida</taxon>
        <taxon>eudicotyledons</taxon>
        <taxon>Gunneridae</taxon>
        <taxon>Pentapetalae</taxon>
        <taxon>rosids</taxon>
        <taxon>fabids</taxon>
        <taxon>Fagales</taxon>
        <taxon>Fagaceae</taxon>
        <taxon>Quercus</taxon>
    </lineage>
</organism>